<organism evidence="2 3">
    <name type="scientific">Ilyodon furcidens</name>
    <name type="common">goldbreast splitfin</name>
    <dbReference type="NCBI Taxonomy" id="33524"/>
    <lineage>
        <taxon>Eukaryota</taxon>
        <taxon>Metazoa</taxon>
        <taxon>Chordata</taxon>
        <taxon>Craniata</taxon>
        <taxon>Vertebrata</taxon>
        <taxon>Euteleostomi</taxon>
        <taxon>Actinopterygii</taxon>
        <taxon>Neopterygii</taxon>
        <taxon>Teleostei</taxon>
        <taxon>Neoteleostei</taxon>
        <taxon>Acanthomorphata</taxon>
        <taxon>Ovalentaria</taxon>
        <taxon>Atherinomorphae</taxon>
        <taxon>Cyprinodontiformes</taxon>
        <taxon>Goodeidae</taxon>
        <taxon>Ilyodon</taxon>
    </lineage>
</organism>
<evidence type="ECO:0000313" key="2">
    <source>
        <dbReference type="EMBL" id="MEQ2246362.1"/>
    </source>
</evidence>
<reference evidence="2 3" key="1">
    <citation type="submission" date="2021-06" db="EMBL/GenBank/DDBJ databases">
        <authorList>
            <person name="Palmer J.M."/>
        </authorList>
    </citation>
    <scope>NUCLEOTIDE SEQUENCE [LARGE SCALE GENOMIC DNA]</scope>
    <source>
        <strain evidence="3">if_2019</strain>
        <tissue evidence="2">Muscle</tissue>
    </source>
</reference>
<feature type="compositionally biased region" description="Polar residues" evidence="1">
    <location>
        <begin position="60"/>
        <end position="80"/>
    </location>
</feature>
<accession>A0ABV0UMA3</accession>
<gene>
    <name evidence="2" type="ORF">ILYODFUR_037693</name>
</gene>
<dbReference type="Proteomes" id="UP001482620">
    <property type="component" value="Unassembled WGS sequence"/>
</dbReference>
<feature type="region of interest" description="Disordered" evidence="1">
    <location>
        <begin position="1"/>
        <end position="95"/>
    </location>
</feature>
<name>A0ABV0UMA3_9TELE</name>
<evidence type="ECO:0000256" key="1">
    <source>
        <dbReference type="SAM" id="MobiDB-lite"/>
    </source>
</evidence>
<keyword evidence="3" id="KW-1185">Reference proteome</keyword>
<protein>
    <submittedName>
        <fullName evidence="2">Uncharacterized protein</fullName>
    </submittedName>
</protein>
<dbReference type="EMBL" id="JAHRIQ010078060">
    <property type="protein sequence ID" value="MEQ2246362.1"/>
    <property type="molecule type" value="Genomic_DNA"/>
</dbReference>
<evidence type="ECO:0000313" key="3">
    <source>
        <dbReference type="Proteomes" id="UP001482620"/>
    </source>
</evidence>
<feature type="compositionally biased region" description="Polar residues" evidence="1">
    <location>
        <begin position="23"/>
        <end position="35"/>
    </location>
</feature>
<sequence length="136" mass="14319">MNPLPIAQGHTPHVSSIPEKPTNPYTHTPQASHTGPLQAPPPHPAPHHTAQCDGKARATRNATQLPPTGATGQTSLSTAPTMDHLTSHQDGTNSQHNHTNYITAIATIAKGGNIIQLSSTIAAQPIQVLVTPHSRR</sequence>
<comment type="caution">
    <text evidence="2">The sequence shown here is derived from an EMBL/GenBank/DDBJ whole genome shotgun (WGS) entry which is preliminary data.</text>
</comment>
<proteinExistence type="predicted"/>